<evidence type="ECO:0000313" key="1">
    <source>
        <dbReference type="EMBL" id="MFC2925009.1"/>
    </source>
</evidence>
<gene>
    <name evidence="1" type="ORF">ACFOOR_02700</name>
</gene>
<dbReference type="RefSeq" id="WP_343163892.1">
    <property type="nucleotide sequence ID" value="NZ_JBHRSV010000001.1"/>
</dbReference>
<accession>A0ABV6ZUE8</accession>
<reference evidence="2" key="1">
    <citation type="journal article" date="2019" name="Int. J. Syst. Evol. Microbiol.">
        <title>The Global Catalogue of Microorganisms (GCM) 10K type strain sequencing project: providing services to taxonomists for standard genome sequencing and annotation.</title>
        <authorList>
            <consortium name="The Broad Institute Genomics Platform"/>
            <consortium name="The Broad Institute Genome Sequencing Center for Infectious Disease"/>
            <person name="Wu L."/>
            <person name="Ma J."/>
        </authorList>
    </citation>
    <scope>NUCLEOTIDE SEQUENCE [LARGE SCALE GENOMIC DNA]</scope>
    <source>
        <strain evidence="2">KCTC 52487</strain>
    </source>
</reference>
<comment type="caution">
    <text evidence="1">The sequence shown here is derived from an EMBL/GenBank/DDBJ whole genome shotgun (WGS) entry which is preliminary data.</text>
</comment>
<keyword evidence="2" id="KW-1185">Reference proteome</keyword>
<dbReference type="Proteomes" id="UP001595379">
    <property type="component" value="Unassembled WGS sequence"/>
</dbReference>
<protein>
    <submittedName>
        <fullName evidence="1">Uncharacterized protein</fullName>
    </submittedName>
</protein>
<dbReference type="EMBL" id="JBHRSV010000001">
    <property type="protein sequence ID" value="MFC2925009.1"/>
    <property type="molecule type" value="Genomic_DNA"/>
</dbReference>
<evidence type="ECO:0000313" key="2">
    <source>
        <dbReference type="Proteomes" id="UP001595379"/>
    </source>
</evidence>
<proteinExistence type="predicted"/>
<organism evidence="1 2">
    <name type="scientific">Hyphobacterium vulgare</name>
    <dbReference type="NCBI Taxonomy" id="1736751"/>
    <lineage>
        <taxon>Bacteria</taxon>
        <taxon>Pseudomonadati</taxon>
        <taxon>Pseudomonadota</taxon>
        <taxon>Alphaproteobacteria</taxon>
        <taxon>Maricaulales</taxon>
        <taxon>Maricaulaceae</taxon>
        <taxon>Hyphobacterium</taxon>
    </lineage>
</organism>
<name>A0ABV6ZUE8_9PROT</name>
<sequence>MTCFKTRPADSFPDAVTRIMGELTAEGAGEIIGTRGGRVRAASDPDQVNYSPLSIEQALLLDIAFAKATGREGPMLRAFRIQYCAEVGDACEHLPIVTRIGSIARESGEALHAMSAMVHPDSPGGAETTPSEARAAIKELDEMIREAEAAKADLIRKAGLSR</sequence>